<evidence type="ECO:0000313" key="8">
    <source>
        <dbReference type="EMBL" id="GFH52635.1"/>
    </source>
</evidence>
<comment type="cofactor">
    <cofactor evidence="1 5">
        <name>FAD</name>
        <dbReference type="ChEBI" id="CHEBI:57692"/>
    </cofactor>
</comment>
<dbReference type="InterPro" id="IPR001834">
    <property type="entry name" value="CBR-like"/>
</dbReference>
<keyword evidence="7" id="KW-0472">Membrane</keyword>
<organism evidence="8 9">
    <name type="scientific">Chaetoceros tenuissimus</name>
    <dbReference type="NCBI Taxonomy" id="426638"/>
    <lineage>
        <taxon>Eukaryota</taxon>
        <taxon>Sar</taxon>
        <taxon>Stramenopiles</taxon>
        <taxon>Ochrophyta</taxon>
        <taxon>Bacillariophyta</taxon>
        <taxon>Coscinodiscophyceae</taxon>
        <taxon>Chaetocerotophycidae</taxon>
        <taxon>Chaetocerotales</taxon>
        <taxon>Chaetocerotaceae</taxon>
        <taxon>Chaetoceros</taxon>
    </lineage>
</organism>
<keyword evidence="3 5" id="KW-0274">FAD</keyword>
<proteinExistence type="predicted"/>
<protein>
    <submittedName>
        <fullName evidence="8">Uncharacterized protein</fullName>
    </submittedName>
</protein>
<keyword evidence="7" id="KW-0812">Transmembrane</keyword>
<name>A0AAD3CX71_9STRA</name>
<keyword evidence="2 5" id="KW-0285">Flavoprotein</keyword>
<dbReference type="SUPFAM" id="SSF52343">
    <property type="entry name" value="Ferredoxin reductase-like, C-terminal NADP-linked domain"/>
    <property type="match status" value="1"/>
</dbReference>
<dbReference type="GO" id="GO:0071949">
    <property type="term" value="F:FAD binding"/>
    <property type="evidence" value="ECO:0007669"/>
    <property type="project" value="TreeGrafter"/>
</dbReference>
<dbReference type="AlphaFoldDB" id="A0AAD3CX71"/>
<comment type="caution">
    <text evidence="8">The sequence shown here is derived from an EMBL/GenBank/DDBJ whole genome shotgun (WGS) entry which is preliminary data.</text>
</comment>
<feature type="binding site" evidence="5">
    <location>
        <position position="285"/>
    </location>
    <ligand>
        <name>FAD</name>
        <dbReference type="ChEBI" id="CHEBI:57692"/>
    </ligand>
</feature>
<dbReference type="InterPro" id="IPR039261">
    <property type="entry name" value="FNR_nucleotide-bd"/>
</dbReference>
<evidence type="ECO:0000256" key="4">
    <source>
        <dbReference type="ARBA" id="ARBA00023002"/>
    </source>
</evidence>
<feature type="transmembrane region" description="Helical" evidence="7">
    <location>
        <begin position="12"/>
        <end position="29"/>
    </location>
</feature>
<feature type="binding site" evidence="5">
    <location>
        <position position="305"/>
    </location>
    <ligand>
        <name>FAD</name>
        <dbReference type="ChEBI" id="CHEBI:57692"/>
    </ligand>
</feature>
<sequence length="488" mass="55312">MVLRIRVRTRTYVFSFTHIVIVIIASVAIRSTTHAFTTPITPIRKVTASFRRSSELTTCNLSTSLASTISAPVANNAKLAVQLNQPLLSPMSLDVTTNYFVTAIYHFISNHLRKFGVLVLILGILFYNLQFFQRILQNSLSRQRVSKKKDENEGMPSISQAYINDSDESAVEPTEETIEEPQAFVQPQESIKKPRLFKRAYQKMKQKVSSLDTTIPIDFESTPKSDWKAWLVNKSPIGNFRSSTSHMQQYTFSLPKKENVIQLNVGQMLTLKYRDKKQRTVQKDYYIHEPQRQLGTRRRGKFSIVTSGASKESSNTEGEVYNEFGRTTFEKVLQNGLEIGDEVEFQPGPNTLDYRGEHFPVREMVYFAEGIGIIPVLEQMKVLLKKGKSSVESMALIWAAAKEEDFDIALQTLESLYYKNSNSLSVSCVLHKDNLYALDFSKNDVECPMHNPGSMAVISGEREFALKGIELLIAHGYPENCICILPTT</sequence>
<evidence type="ECO:0000256" key="1">
    <source>
        <dbReference type="ARBA" id="ARBA00001974"/>
    </source>
</evidence>
<feature type="transmembrane region" description="Helical" evidence="7">
    <location>
        <begin position="115"/>
        <end position="132"/>
    </location>
</feature>
<feature type="region of interest" description="Disordered" evidence="6">
    <location>
        <begin position="143"/>
        <end position="166"/>
    </location>
</feature>
<evidence type="ECO:0000256" key="3">
    <source>
        <dbReference type="ARBA" id="ARBA00022827"/>
    </source>
</evidence>
<feature type="transmembrane region" description="Helical" evidence="7">
    <location>
        <begin position="87"/>
        <end position="108"/>
    </location>
</feature>
<evidence type="ECO:0000256" key="5">
    <source>
        <dbReference type="PIRSR" id="PIRSR601834-1"/>
    </source>
</evidence>
<evidence type="ECO:0000256" key="7">
    <source>
        <dbReference type="SAM" id="Phobius"/>
    </source>
</evidence>
<accession>A0AAD3CX71</accession>
<dbReference type="PANTHER" id="PTHR19370">
    <property type="entry name" value="NADH-CYTOCHROME B5 REDUCTASE"/>
    <property type="match status" value="1"/>
</dbReference>
<dbReference type="Proteomes" id="UP001054902">
    <property type="component" value="Unassembled WGS sequence"/>
</dbReference>
<keyword evidence="9" id="KW-1185">Reference proteome</keyword>
<dbReference type="PANTHER" id="PTHR19370:SF185">
    <property type="entry name" value="NADH-CYTOCHROME B5 REDUCTASE"/>
    <property type="match status" value="1"/>
</dbReference>
<evidence type="ECO:0000313" key="9">
    <source>
        <dbReference type="Proteomes" id="UP001054902"/>
    </source>
</evidence>
<reference evidence="8 9" key="1">
    <citation type="journal article" date="2021" name="Sci. Rep.">
        <title>The genome of the diatom Chaetoceros tenuissimus carries an ancient integrated fragment of an extant virus.</title>
        <authorList>
            <person name="Hongo Y."/>
            <person name="Kimura K."/>
            <person name="Takaki Y."/>
            <person name="Yoshida Y."/>
            <person name="Baba S."/>
            <person name="Kobayashi G."/>
            <person name="Nagasaki K."/>
            <person name="Hano T."/>
            <person name="Tomaru Y."/>
        </authorList>
    </citation>
    <scope>NUCLEOTIDE SEQUENCE [LARGE SCALE GENOMIC DNA]</scope>
    <source>
        <strain evidence="8 9">NIES-3715</strain>
    </source>
</reference>
<dbReference type="GO" id="GO:0016491">
    <property type="term" value="F:oxidoreductase activity"/>
    <property type="evidence" value="ECO:0007669"/>
    <property type="project" value="UniProtKB-KW"/>
</dbReference>
<keyword evidence="7" id="KW-1133">Transmembrane helix</keyword>
<dbReference type="Gene3D" id="3.40.50.80">
    <property type="entry name" value="Nucleotide-binding domain of ferredoxin-NADP reductase (FNR) module"/>
    <property type="match status" value="1"/>
</dbReference>
<keyword evidence="4" id="KW-0560">Oxidoreductase</keyword>
<evidence type="ECO:0000256" key="6">
    <source>
        <dbReference type="SAM" id="MobiDB-lite"/>
    </source>
</evidence>
<gene>
    <name evidence="8" type="ORF">CTEN210_09111</name>
</gene>
<evidence type="ECO:0000256" key="2">
    <source>
        <dbReference type="ARBA" id="ARBA00022630"/>
    </source>
</evidence>
<dbReference type="EMBL" id="BLLK01000045">
    <property type="protein sequence ID" value="GFH52635.1"/>
    <property type="molecule type" value="Genomic_DNA"/>
</dbReference>